<dbReference type="InterPro" id="IPR029055">
    <property type="entry name" value="Ntn_hydrolases_N"/>
</dbReference>
<dbReference type="InterPro" id="IPR000246">
    <property type="entry name" value="Peptidase_T2"/>
</dbReference>
<dbReference type="FunFam" id="3.60.20.30:FF:000007">
    <property type="entry name" value="Similar to threonine aspartase"/>
    <property type="match status" value="1"/>
</dbReference>
<reference evidence="4 5" key="1">
    <citation type="journal article" date="2023" name="IMA Fungus">
        <title>Comparative genomic study of the Penicillium genus elucidates a diverse pangenome and 15 lateral gene transfer events.</title>
        <authorList>
            <person name="Petersen C."/>
            <person name="Sorensen T."/>
            <person name="Nielsen M.R."/>
            <person name="Sondergaard T.E."/>
            <person name="Sorensen J.L."/>
            <person name="Fitzpatrick D.A."/>
            <person name="Frisvad J.C."/>
            <person name="Nielsen K.L."/>
        </authorList>
    </citation>
    <scope>NUCLEOTIDE SEQUENCE [LARGE SCALE GENOMIC DNA]</scope>
    <source>
        <strain evidence="4 5">IBT 35679</strain>
    </source>
</reference>
<evidence type="ECO:0000256" key="3">
    <source>
        <dbReference type="SAM" id="MobiDB-lite"/>
    </source>
</evidence>
<accession>A0AAD6GHU6</accession>
<dbReference type="GO" id="GO:0004298">
    <property type="term" value="F:threonine-type endopeptidase activity"/>
    <property type="evidence" value="ECO:0007669"/>
    <property type="project" value="InterPro"/>
</dbReference>
<feature type="active site" description="Nucleophile" evidence="1">
    <location>
        <position position="281"/>
    </location>
</feature>
<dbReference type="Proteomes" id="UP001220324">
    <property type="component" value="Unassembled WGS sequence"/>
</dbReference>
<feature type="compositionally biased region" description="Basic residues" evidence="3">
    <location>
        <begin position="459"/>
        <end position="472"/>
    </location>
</feature>
<evidence type="ECO:0000256" key="1">
    <source>
        <dbReference type="PIRSR" id="PIRSR600246-1"/>
    </source>
</evidence>
<evidence type="ECO:0000313" key="4">
    <source>
        <dbReference type="EMBL" id="KAJ5546241.1"/>
    </source>
</evidence>
<dbReference type="GO" id="GO:0005737">
    <property type="term" value="C:cytoplasm"/>
    <property type="evidence" value="ECO:0007669"/>
    <property type="project" value="TreeGrafter"/>
</dbReference>
<dbReference type="CDD" id="cd04514">
    <property type="entry name" value="Taspase1_like"/>
    <property type="match status" value="1"/>
</dbReference>
<dbReference type="GO" id="GO:0051604">
    <property type="term" value="P:protein maturation"/>
    <property type="evidence" value="ECO:0007669"/>
    <property type="project" value="TreeGrafter"/>
</dbReference>
<dbReference type="InterPro" id="IPR037464">
    <property type="entry name" value="Taspase1"/>
</dbReference>
<feature type="region of interest" description="Disordered" evidence="3">
    <location>
        <begin position="227"/>
        <end position="273"/>
    </location>
</feature>
<gene>
    <name evidence="4" type="ORF">N7494_003826</name>
</gene>
<dbReference type="EMBL" id="JAQIZZ010000003">
    <property type="protein sequence ID" value="KAJ5546241.1"/>
    <property type="molecule type" value="Genomic_DNA"/>
</dbReference>
<dbReference type="AlphaFoldDB" id="A0AAD6GHU6"/>
<organism evidence="4 5">
    <name type="scientific">Penicillium frequentans</name>
    <dbReference type="NCBI Taxonomy" id="3151616"/>
    <lineage>
        <taxon>Eukaryota</taxon>
        <taxon>Fungi</taxon>
        <taxon>Dikarya</taxon>
        <taxon>Ascomycota</taxon>
        <taxon>Pezizomycotina</taxon>
        <taxon>Eurotiomycetes</taxon>
        <taxon>Eurotiomycetidae</taxon>
        <taxon>Eurotiales</taxon>
        <taxon>Aspergillaceae</taxon>
        <taxon>Penicillium</taxon>
    </lineage>
</organism>
<evidence type="ECO:0000256" key="2">
    <source>
        <dbReference type="PIRSR" id="PIRSR600246-3"/>
    </source>
</evidence>
<dbReference type="PANTHER" id="PTHR10188">
    <property type="entry name" value="L-ASPARAGINASE"/>
    <property type="match status" value="1"/>
</dbReference>
<dbReference type="Pfam" id="PF01112">
    <property type="entry name" value="Asparaginase_2"/>
    <property type="match status" value="2"/>
</dbReference>
<feature type="site" description="Cleavage; by autolysis" evidence="2">
    <location>
        <begin position="280"/>
        <end position="281"/>
    </location>
</feature>
<proteinExistence type="predicted"/>
<sequence>MAKAQGTDDLFAIFVHAGAGYHSRENEVKHLKVCELAVEAGMAFLRHGGTAVSAVEMALMVLEDAPITNAGLGSNLNEQGIVECDASIVDHFGRSGAVGAVPSVKNPIQLARRIYDKACKSPGMSRVPPNLLCGEGATNFAWNNNVVVVPNDVLVSPLAGQRFKNWTFDIAEWERENPKDEMEIQAEYLRRAKPLIPADFPSIQKHIDAARRLDIQERPFRVMDAQAKVLDGPEPKIQSDGTLSSHGDNGSAEFSSGVPLPDKDAYTANPRSDKDDFITDTVGAIAIDKYGNIAAGSSSGGIGMKHPGRIGPAALIGIGTHVIPVDSTDPTQCAVAVVASGTGEHIASTFAASTCATRVYYSHRKAREGLFDQVNEEEAIAAMLENEFTGHPAVKNSDIDASLGLLAVKKTNEGIALFFAHNTDSFAIGSLSSRDEKAQCVMSRNPSHAPVAQGGMMIRPKKISNGSKKRKHQEPQRRPYSPHPENTDKSCLGLDLSAAELPTQDS</sequence>
<name>A0AAD6GHU6_9EURO</name>
<feature type="region of interest" description="Disordered" evidence="3">
    <location>
        <begin position="446"/>
        <end position="506"/>
    </location>
</feature>
<evidence type="ECO:0000313" key="5">
    <source>
        <dbReference type="Proteomes" id="UP001220324"/>
    </source>
</evidence>
<comment type="caution">
    <text evidence="4">The sequence shown here is derived from an EMBL/GenBank/DDBJ whole genome shotgun (WGS) entry which is preliminary data.</text>
</comment>
<dbReference type="SUPFAM" id="SSF56235">
    <property type="entry name" value="N-terminal nucleophile aminohydrolases (Ntn hydrolases)"/>
    <property type="match status" value="1"/>
</dbReference>
<feature type="compositionally biased region" description="Polar residues" evidence="3">
    <location>
        <begin position="239"/>
        <end position="254"/>
    </location>
</feature>
<dbReference type="Gene3D" id="3.60.20.30">
    <property type="entry name" value="(Glycosyl)asparaginase"/>
    <property type="match status" value="1"/>
</dbReference>
<feature type="compositionally biased region" description="Basic and acidic residues" evidence="3">
    <location>
        <begin position="261"/>
        <end position="273"/>
    </location>
</feature>
<protein>
    <submittedName>
        <fullName evidence="4">Uncharacterized protein</fullName>
    </submittedName>
</protein>
<dbReference type="PANTHER" id="PTHR10188:SF8">
    <property type="entry name" value="THREONINE ASPARTASE 1"/>
    <property type="match status" value="1"/>
</dbReference>
<keyword evidence="5" id="KW-1185">Reference proteome</keyword>